<evidence type="ECO:0000313" key="5">
    <source>
        <dbReference type="Proteomes" id="UP000093080"/>
    </source>
</evidence>
<dbReference type="Pfam" id="PF08241">
    <property type="entry name" value="Methyltransf_11"/>
    <property type="match status" value="1"/>
</dbReference>
<proteinExistence type="predicted"/>
<dbReference type="Proteomes" id="UP000093080">
    <property type="component" value="Unassembled WGS sequence"/>
</dbReference>
<keyword evidence="5" id="KW-1185">Reference proteome</keyword>
<dbReference type="InterPro" id="IPR013216">
    <property type="entry name" value="Methyltransf_11"/>
</dbReference>
<dbReference type="RefSeq" id="WP_067619059.1">
    <property type="nucleotide sequence ID" value="NZ_MAGO01000008.1"/>
</dbReference>
<evidence type="ECO:0000256" key="2">
    <source>
        <dbReference type="ARBA" id="ARBA00022679"/>
    </source>
</evidence>
<keyword evidence="1" id="KW-0489">Methyltransferase</keyword>
<dbReference type="GO" id="GO:0032259">
    <property type="term" value="P:methylation"/>
    <property type="evidence" value="ECO:0007669"/>
    <property type="project" value="UniProtKB-KW"/>
</dbReference>
<protein>
    <submittedName>
        <fullName evidence="4">Biotin synthesis protein BioC</fullName>
    </submittedName>
</protein>
<organism evidence="4 5">
    <name type="scientific">Dissulfuribacter thermophilus</name>
    <dbReference type="NCBI Taxonomy" id="1156395"/>
    <lineage>
        <taxon>Bacteria</taxon>
        <taxon>Pseudomonadati</taxon>
        <taxon>Thermodesulfobacteriota</taxon>
        <taxon>Dissulfuribacteria</taxon>
        <taxon>Dissulfuribacterales</taxon>
        <taxon>Dissulfuribacteraceae</taxon>
        <taxon>Dissulfuribacter</taxon>
    </lineage>
</organism>
<evidence type="ECO:0000256" key="1">
    <source>
        <dbReference type="ARBA" id="ARBA00022603"/>
    </source>
</evidence>
<name>A0A1B9F542_9BACT</name>
<dbReference type="EMBL" id="MAGO01000008">
    <property type="protein sequence ID" value="OCC14944.1"/>
    <property type="molecule type" value="Genomic_DNA"/>
</dbReference>
<evidence type="ECO:0000313" key="4">
    <source>
        <dbReference type="EMBL" id="OCC14944.1"/>
    </source>
</evidence>
<accession>A0A1B9F542</accession>
<dbReference type="AlphaFoldDB" id="A0A1B9F542"/>
<dbReference type="GO" id="GO:0008757">
    <property type="term" value="F:S-adenosylmethionine-dependent methyltransferase activity"/>
    <property type="evidence" value="ECO:0007669"/>
    <property type="project" value="InterPro"/>
</dbReference>
<dbReference type="PANTHER" id="PTHR13090">
    <property type="entry name" value="ARGININE-HYDROXYLASE NDUFAF5, MITOCHONDRIAL"/>
    <property type="match status" value="1"/>
</dbReference>
<reference evidence="4 5" key="1">
    <citation type="submission" date="2016-06" db="EMBL/GenBank/DDBJ databases">
        <title>Respiratory ammonification of nitrate coupled to the oxidation of elemental sulfur in deep-sea autotrophic thermophilic bacteria.</title>
        <authorList>
            <person name="Slobodkina G.B."/>
            <person name="Mardanov A.V."/>
            <person name="Ravin N.V."/>
            <person name="Frolova A.A."/>
            <person name="Viryasiv M.B."/>
            <person name="Chernyh N.A."/>
            <person name="Bonch-Osmolovskaya E.A."/>
            <person name="Slobodkin A.I."/>
        </authorList>
    </citation>
    <scope>NUCLEOTIDE SEQUENCE [LARGE SCALE GENOMIC DNA]</scope>
    <source>
        <strain evidence="4 5">S69</strain>
    </source>
</reference>
<dbReference type="OrthoDB" id="9786194at2"/>
<feature type="domain" description="Methyltransferase type 11" evidence="3">
    <location>
        <begin position="48"/>
        <end position="147"/>
    </location>
</feature>
<dbReference type="CDD" id="cd02440">
    <property type="entry name" value="AdoMet_MTases"/>
    <property type="match status" value="1"/>
</dbReference>
<comment type="caution">
    <text evidence="4">The sequence shown here is derived from an EMBL/GenBank/DDBJ whole genome shotgun (WGS) entry which is preliminary data.</text>
</comment>
<dbReference type="SUPFAM" id="SSF53335">
    <property type="entry name" value="S-adenosyl-L-methionine-dependent methyltransferases"/>
    <property type="match status" value="1"/>
</dbReference>
<sequence>MKKAIERSFSRASKTYSSSSYVQTEVGLRLISDLFPVMERREGKKRLLDLGCGSGQLTSLLVDAFDMAEVTCVDLSHEMLLQARAQIEKKVQQVRFLRMDIEHVPSVLGKERFDLIFSNSVLHWLEDIESTLQGIKGLLTQDGVFACTIFTNGSLRQLNQCLELTRGESTVASKFRSFQEVEALLTGVFRPLVCEKITFIRAYKNILELLRNLKRSGVNPSCRKKDSFFLKEDLKRLEDCFLRRFAGIVVSFEVVVFIGTQISNSIVKSP</sequence>
<dbReference type="InterPro" id="IPR050602">
    <property type="entry name" value="Malonyl-ACP_OMT"/>
</dbReference>
<dbReference type="PANTHER" id="PTHR13090:SF1">
    <property type="entry name" value="ARGININE-HYDROXYLASE NDUFAF5, MITOCHONDRIAL"/>
    <property type="match status" value="1"/>
</dbReference>
<dbReference type="Gene3D" id="3.40.50.150">
    <property type="entry name" value="Vaccinia Virus protein VP39"/>
    <property type="match status" value="1"/>
</dbReference>
<gene>
    <name evidence="4" type="ORF">DBT_1739</name>
</gene>
<evidence type="ECO:0000259" key="3">
    <source>
        <dbReference type="Pfam" id="PF08241"/>
    </source>
</evidence>
<dbReference type="InterPro" id="IPR029063">
    <property type="entry name" value="SAM-dependent_MTases_sf"/>
</dbReference>
<dbReference type="STRING" id="1156395.DBT_1739"/>
<keyword evidence="2" id="KW-0808">Transferase</keyword>